<dbReference type="InterPro" id="IPR013087">
    <property type="entry name" value="Znf_C2H2_type"/>
</dbReference>
<accession>A0A0R3W375</accession>
<dbReference type="Gene3D" id="3.30.160.60">
    <property type="entry name" value="Classic Zinc Finger"/>
    <property type="match status" value="3"/>
</dbReference>
<evidence type="ECO:0000313" key="13">
    <source>
        <dbReference type="EMBL" id="VDK33274.1"/>
    </source>
</evidence>
<comment type="subcellular location">
    <subcellularLocation>
        <location evidence="1">Nucleus</location>
    </subcellularLocation>
</comment>
<evidence type="ECO:0000256" key="5">
    <source>
        <dbReference type="ARBA" id="ARBA00022771"/>
    </source>
</evidence>
<organism evidence="15">
    <name type="scientific">Taenia asiatica</name>
    <name type="common">Asian tapeworm</name>
    <dbReference type="NCBI Taxonomy" id="60517"/>
    <lineage>
        <taxon>Eukaryota</taxon>
        <taxon>Metazoa</taxon>
        <taxon>Spiralia</taxon>
        <taxon>Lophotrochozoa</taxon>
        <taxon>Platyhelminthes</taxon>
        <taxon>Cestoda</taxon>
        <taxon>Eucestoda</taxon>
        <taxon>Cyclophyllidea</taxon>
        <taxon>Taeniidae</taxon>
        <taxon>Taenia</taxon>
    </lineage>
</organism>
<protein>
    <submittedName>
        <fullName evidence="15">Zinc finger protein</fullName>
    </submittedName>
</protein>
<reference evidence="13 14" key="2">
    <citation type="submission" date="2018-11" db="EMBL/GenBank/DDBJ databases">
        <authorList>
            <consortium name="Pathogen Informatics"/>
        </authorList>
    </citation>
    <scope>NUCLEOTIDE SEQUENCE [LARGE SCALE GENOMIC DNA]</scope>
</reference>
<feature type="domain" description="C2H2-type" evidence="12">
    <location>
        <begin position="44"/>
        <end position="72"/>
    </location>
</feature>
<keyword evidence="10" id="KW-0539">Nucleus</keyword>
<dbReference type="AlphaFoldDB" id="A0A0R3W375"/>
<evidence type="ECO:0000256" key="10">
    <source>
        <dbReference type="ARBA" id="ARBA00023242"/>
    </source>
</evidence>
<dbReference type="PROSITE" id="PS50157">
    <property type="entry name" value="ZINC_FINGER_C2H2_2"/>
    <property type="match status" value="3"/>
</dbReference>
<keyword evidence="14" id="KW-1185">Reference proteome</keyword>
<dbReference type="GO" id="GO:0003677">
    <property type="term" value="F:DNA binding"/>
    <property type="evidence" value="ECO:0007669"/>
    <property type="project" value="UniProtKB-KW"/>
</dbReference>
<proteinExistence type="inferred from homology"/>
<dbReference type="OrthoDB" id="8918594at2759"/>
<name>A0A0R3W375_TAEAS</name>
<keyword evidence="4" id="KW-0677">Repeat</keyword>
<gene>
    <name evidence="13" type="ORF">TASK_LOCUS4348</name>
</gene>
<dbReference type="Proteomes" id="UP000282613">
    <property type="component" value="Unassembled WGS sequence"/>
</dbReference>
<evidence type="ECO:0000313" key="14">
    <source>
        <dbReference type="Proteomes" id="UP000282613"/>
    </source>
</evidence>
<evidence type="ECO:0000313" key="15">
    <source>
        <dbReference type="WBParaSite" id="TASK_0000434701-mRNA-1"/>
    </source>
</evidence>
<evidence type="ECO:0000259" key="12">
    <source>
        <dbReference type="PROSITE" id="PS50157"/>
    </source>
</evidence>
<sequence>MGCHRTELVVGMKSFHCTECGRLFSRKRNLPVHVDSVHKGKKPFECEKCGKFFTQKSNLKSHLKAVHEIPESFLKQAERSASIAFIVLGKKPYACEVCCKTFTQKSNLRSHLKAVHAGRLSSAKFSPSLFFPPPNVASLCLSLLVTPRGSLEKASSAALTRTQPTASKPPLIALKQGVVGQRLSLVDKRGQALQEDTQKARTL</sequence>
<keyword evidence="6" id="KW-0862">Zinc</keyword>
<evidence type="ECO:0000256" key="2">
    <source>
        <dbReference type="ARBA" id="ARBA00006991"/>
    </source>
</evidence>
<evidence type="ECO:0000256" key="3">
    <source>
        <dbReference type="ARBA" id="ARBA00022723"/>
    </source>
</evidence>
<dbReference type="GO" id="GO:0008270">
    <property type="term" value="F:zinc ion binding"/>
    <property type="evidence" value="ECO:0007669"/>
    <property type="project" value="UniProtKB-KW"/>
</dbReference>
<evidence type="ECO:0000256" key="7">
    <source>
        <dbReference type="ARBA" id="ARBA00023015"/>
    </source>
</evidence>
<keyword evidence="7" id="KW-0805">Transcription regulation</keyword>
<dbReference type="FunFam" id="3.30.160.60:FF:000065">
    <property type="entry name" value="B-cell CLL/lymphoma 6, member B"/>
    <property type="match status" value="1"/>
</dbReference>
<dbReference type="GO" id="GO:0005634">
    <property type="term" value="C:nucleus"/>
    <property type="evidence" value="ECO:0007669"/>
    <property type="project" value="UniProtKB-SubCell"/>
</dbReference>
<reference evidence="15" key="1">
    <citation type="submission" date="2017-02" db="UniProtKB">
        <authorList>
            <consortium name="WormBaseParasite"/>
        </authorList>
    </citation>
    <scope>IDENTIFICATION</scope>
</reference>
<dbReference type="WBParaSite" id="TASK_0000434701-mRNA-1">
    <property type="protein sequence ID" value="TASK_0000434701-mRNA-1"/>
    <property type="gene ID" value="TASK_0000434701"/>
</dbReference>
<feature type="domain" description="C2H2-type" evidence="12">
    <location>
        <begin position="15"/>
        <end position="43"/>
    </location>
</feature>
<evidence type="ECO:0000256" key="6">
    <source>
        <dbReference type="ARBA" id="ARBA00022833"/>
    </source>
</evidence>
<keyword evidence="3" id="KW-0479">Metal-binding</keyword>
<dbReference type="STRING" id="60517.A0A0R3W375"/>
<evidence type="ECO:0000256" key="1">
    <source>
        <dbReference type="ARBA" id="ARBA00004123"/>
    </source>
</evidence>
<evidence type="ECO:0000256" key="11">
    <source>
        <dbReference type="PROSITE-ProRule" id="PRU00042"/>
    </source>
</evidence>
<evidence type="ECO:0000256" key="4">
    <source>
        <dbReference type="ARBA" id="ARBA00022737"/>
    </source>
</evidence>
<keyword evidence="8" id="KW-0238">DNA-binding</keyword>
<keyword evidence="9" id="KW-0804">Transcription</keyword>
<dbReference type="EMBL" id="UYRS01018343">
    <property type="protein sequence ID" value="VDK33274.1"/>
    <property type="molecule type" value="Genomic_DNA"/>
</dbReference>
<evidence type="ECO:0000256" key="8">
    <source>
        <dbReference type="ARBA" id="ARBA00023125"/>
    </source>
</evidence>
<dbReference type="Pfam" id="PF13894">
    <property type="entry name" value="zf-C2H2_4"/>
    <property type="match status" value="1"/>
</dbReference>
<dbReference type="FunFam" id="3.30.160.60:FF:000382">
    <property type="entry name" value="zinc finger protein 35 isoform X4"/>
    <property type="match status" value="1"/>
</dbReference>
<evidence type="ECO:0000256" key="9">
    <source>
        <dbReference type="ARBA" id="ARBA00023163"/>
    </source>
</evidence>
<dbReference type="Pfam" id="PF00096">
    <property type="entry name" value="zf-C2H2"/>
    <property type="match status" value="2"/>
</dbReference>
<dbReference type="GO" id="GO:0000981">
    <property type="term" value="F:DNA-binding transcription factor activity, RNA polymerase II-specific"/>
    <property type="evidence" value="ECO:0007669"/>
    <property type="project" value="TreeGrafter"/>
</dbReference>
<dbReference type="SMART" id="SM00355">
    <property type="entry name" value="ZnF_C2H2"/>
    <property type="match status" value="3"/>
</dbReference>
<keyword evidence="5 11" id="KW-0863">Zinc-finger</keyword>
<dbReference type="PROSITE" id="PS00028">
    <property type="entry name" value="ZINC_FINGER_C2H2_1"/>
    <property type="match status" value="3"/>
</dbReference>
<dbReference type="PANTHER" id="PTHR24394:SF44">
    <property type="entry name" value="ZINC FINGER PROTEIN 271-LIKE"/>
    <property type="match status" value="1"/>
</dbReference>
<comment type="similarity">
    <text evidence="2">Belongs to the krueppel C2H2-type zinc-finger protein family.</text>
</comment>
<dbReference type="SUPFAM" id="SSF57667">
    <property type="entry name" value="beta-beta-alpha zinc fingers"/>
    <property type="match status" value="2"/>
</dbReference>
<dbReference type="InterPro" id="IPR036236">
    <property type="entry name" value="Znf_C2H2_sf"/>
</dbReference>
<feature type="domain" description="C2H2-type" evidence="12">
    <location>
        <begin position="93"/>
        <end position="121"/>
    </location>
</feature>
<dbReference type="PANTHER" id="PTHR24394">
    <property type="entry name" value="ZINC FINGER PROTEIN"/>
    <property type="match status" value="1"/>
</dbReference>